<keyword evidence="1" id="KW-1133">Transmembrane helix</keyword>
<accession>A0A3N9U0V1</accession>
<dbReference type="CDD" id="cd01949">
    <property type="entry name" value="GGDEF"/>
    <property type="match status" value="1"/>
</dbReference>
<dbReference type="CDD" id="cd06225">
    <property type="entry name" value="HAMP"/>
    <property type="match status" value="1"/>
</dbReference>
<dbReference type="Proteomes" id="UP000281112">
    <property type="component" value="Unassembled WGS sequence"/>
</dbReference>
<evidence type="ECO:0000259" key="2">
    <source>
        <dbReference type="PROSITE" id="PS50885"/>
    </source>
</evidence>
<evidence type="ECO:0000256" key="1">
    <source>
        <dbReference type="SAM" id="Phobius"/>
    </source>
</evidence>
<dbReference type="InterPro" id="IPR035965">
    <property type="entry name" value="PAS-like_dom_sf"/>
</dbReference>
<dbReference type="PROSITE" id="PS50887">
    <property type="entry name" value="GGDEF"/>
    <property type="match status" value="1"/>
</dbReference>
<dbReference type="NCBIfam" id="TIGR00229">
    <property type="entry name" value="sensory_box"/>
    <property type="match status" value="1"/>
</dbReference>
<protein>
    <submittedName>
        <fullName evidence="4">Diguanylate cyclase</fullName>
    </submittedName>
</protein>
<dbReference type="Pfam" id="PF00990">
    <property type="entry name" value="GGDEF"/>
    <property type="match status" value="1"/>
</dbReference>
<dbReference type="InterPro" id="IPR052155">
    <property type="entry name" value="Biofilm_reg_signaling"/>
</dbReference>
<proteinExistence type="predicted"/>
<reference evidence="4 5" key="1">
    <citation type="submission" date="2018-11" db="EMBL/GenBank/DDBJ databases">
        <title>Vibrio LJC006 sp. nov., isolated from seawater during the bloom of the enteromorpha.</title>
        <authorList>
            <person name="Liang J."/>
        </authorList>
    </citation>
    <scope>NUCLEOTIDE SEQUENCE [LARGE SCALE GENOMIC DNA]</scope>
    <source>
        <strain evidence="4 5">LJC006</strain>
    </source>
</reference>
<dbReference type="GO" id="GO:0007165">
    <property type="term" value="P:signal transduction"/>
    <property type="evidence" value="ECO:0007669"/>
    <property type="project" value="InterPro"/>
</dbReference>
<dbReference type="InterPro" id="IPR003660">
    <property type="entry name" value="HAMP_dom"/>
</dbReference>
<feature type="domain" description="GGDEF" evidence="3">
    <location>
        <begin position="394"/>
        <end position="529"/>
    </location>
</feature>
<dbReference type="InterPro" id="IPR029787">
    <property type="entry name" value="Nucleotide_cyclase"/>
</dbReference>
<evidence type="ECO:0000313" key="5">
    <source>
        <dbReference type="Proteomes" id="UP000281112"/>
    </source>
</evidence>
<dbReference type="EMBL" id="RJVQ01000013">
    <property type="protein sequence ID" value="RQW61306.1"/>
    <property type="molecule type" value="Genomic_DNA"/>
</dbReference>
<gene>
    <name evidence="4" type="ORF">EES38_19535</name>
</gene>
<dbReference type="PANTHER" id="PTHR44757:SF2">
    <property type="entry name" value="BIOFILM ARCHITECTURE MAINTENANCE PROTEIN MBAA"/>
    <property type="match status" value="1"/>
</dbReference>
<feature type="transmembrane region" description="Helical" evidence="1">
    <location>
        <begin position="154"/>
        <end position="176"/>
    </location>
</feature>
<organism evidence="4 5">
    <name type="scientific">Vibrio viridaestus</name>
    <dbReference type="NCBI Taxonomy" id="2487322"/>
    <lineage>
        <taxon>Bacteria</taxon>
        <taxon>Pseudomonadati</taxon>
        <taxon>Pseudomonadota</taxon>
        <taxon>Gammaproteobacteria</taxon>
        <taxon>Vibrionales</taxon>
        <taxon>Vibrionaceae</taxon>
        <taxon>Vibrio</taxon>
    </lineage>
</organism>
<keyword evidence="1" id="KW-0812">Transmembrane</keyword>
<comment type="caution">
    <text evidence="4">The sequence shown here is derived from an EMBL/GenBank/DDBJ whole genome shotgun (WGS) entry which is preliminary data.</text>
</comment>
<feature type="domain" description="HAMP" evidence="2">
    <location>
        <begin position="174"/>
        <end position="228"/>
    </location>
</feature>
<sequence>MPMLKSFFLFKWISQRLELKILSWLFLVCLLLIPIGSFISYKYAYQNALSAAELKVHQLVQVVQKNAAIAAYLSDTQLAQEIISGIVTVPEVSGVTFSMTSGYVLSKGLIGDEDNCIQIALQAPFGKEDVGVLDVYINYSDIESQAQKKGQERVIWELVFISTILFLIMVLFRILVATPIRSLVKQIHSIQIGKTSSQQKISLSSSDEFGFLAKNMNIMIEKIHDSYAIDKEKSERIALLEKQFRMIFDNSLAGIALLTSDNKVFLANESFSAIFGDVYESIYLGNVTVDKAFENSDEILHILMLVRKNHQNIFRDFKVSSMDDIWVRALFSFIEGEHQEQYVEMVVYDISDRAKKEQTFEYNASHDPLTGLLNRRGAEVRFTHQLDAARKQKSCFALVLIDLNKFKPVNDLYGHEAGDIVLKELSSRLRSVVTIDHTVIRWGGDEFIISLLLPNEDMLEMMIEAIQSIFTSEIEISQEIKVTVGASIGVSTSSVCGYDISVLIELADKLMYEVKRNRQGGYLIASSSDSPISHNQ</sequence>
<keyword evidence="5" id="KW-1185">Reference proteome</keyword>
<dbReference type="PROSITE" id="PS50885">
    <property type="entry name" value="HAMP"/>
    <property type="match status" value="1"/>
</dbReference>
<dbReference type="AlphaFoldDB" id="A0A3N9U0V1"/>
<dbReference type="OrthoDB" id="5905478at2"/>
<name>A0A3N9U0V1_9VIBR</name>
<dbReference type="Gene3D" id="6.10.340.10">
    <property type="match status" value="1"/>
</dbReference>
<dbReference type="GO" id="GO:0016020">
    <property type="term" value="C:membrane"/>
    <property type="evidence" value="ECO:0007669"/>
    <property type="project" value="InterPro"/>
</dbReference>
<keyword evidence="1" id="KW-0472">Membrane</keyword>
<dbReference type="SUPFAM" id="SSF158472">
    <property type="entry name" value="HAMP domain-like"/>
    <property type="match status" value="1"/>
</dbReference>
<evidence type="ECO:0000259" key="3">
    <source>
        <dbReference type="PROSITE" id="PS50887"/>
    </source>
</evidence>
<dbReference type="SMART" id="SM00267">
    <property type="entry name" value="GGDEF"/>
    <property type="match status" value="1"/>
</dbReference>
<dbReference type="SMART" id="SM00304">
    <property type="entry name" value="HAMP"/>
    <property type="match status" value="1"/>
</dbReference>
<dbReference type="SUPFAM" id="SSF55785">
    <property type="entry name" value="PYP-like sensor domain (PAS domain)"/>
    <property type="match status" value="1"/>
</dbReference>
<dbReference type="Pfam" id="PF13188">
    <property type="entry name" value="PAS_8"/>
    <property type="match status" value="1"/>
</dbReference>
<dbReference type="SUPFAM" id="SSF55073">
    <property type="entry name" value="Nucleotide cyclase"/>
    <property type="match status" value="1"/>
</dbReference>
<feature type="transmembrane region" description="Helical" evidence="1">
    <location>
        <begin position="21"/>
        <end position="41"/>
    </location>
</feature>
<dbReference type="Gene3D" id="3.30.450.20">
    <property type="entry name" value="PAS domain"/>
    <property type="match status" value="1"/>
</dbReference>
<evidence type="ECO:0000313" key="4">
    <source>
        <dbReference type="EMBL" id="RQW61306.1"/>
    </source>
</evidence>
<dbReference type="PANTHER" id="PTHR44757">
    <property type="entry name" value="DIGUANYLATE CYCLASE DGCP"/>
    <property type="match status" value="1"/>
</dbReference>
<dbReference type="InterPro" id="IPR000014">
    <property type="entry name" value="PAS"/>
</dbReference>
<dbReference type="InterPro" id="IPR043128">
    <property type="entry name" value="Rev_trsase/Diguanyl_cyclase"/>
</dbReference>
<dbReference type="InterPro" id="IPR000160">
    <property type="entry name" value="GGDEF_dom"/>
</dbReference>
<dbReference type="NCBIfam" id="TIGR00254">
    <property type="entry name" value="GGDEF"/>
    <property type="match status" value="1"/>
</dbReference>
<dbReference type="Gene3D" id="3.30.70.270">
    <property type="match status" value="1"/>
</dbReference>